<dbReference type="EMBL" id="VWRS01000009">
    <property type="protein sequence ID" value="KAA5822331.1"/>
    <property type="molecule type" value="Genomic_DNA"/>
</dbReference>
<evidence type="ECO:0000313" key="3">
    <source>
        <dbReference type="EMBL" id="TSJ73481.1"/>
    </source>
</evidence>
<dbReference type="SUPFAM" id="SSF52091">
    <property type="entry name" value="SpoIIaa-like"/>
    <property type="match status" value="1"/>
</dbReference>
<evidence type="ECO:0000313" key="2">
    <source>
        <dbReference type="EMBL" id="KAA5822331.1"/>
    </source>
</evidence>
<evidence type="ECO:0000259" key="1">
    <source>
        <dbReference type="PROSITE" id="PS50801"/>
    </source>
</evidence>
<dbReference type="Proteomes" id="UP000322315">
    <property type="component" value="Unassembled WGS sequence"/>
</dbReference>
<dbReference type="InterPro" id="IPR002645">
    <property type="entry name" value="STAS_dom"/>
</dbReference>
<proteinExistence type="predicted"/>
<reference evidence="2" key="3">
    <citation type="submission" date="2019-09" db="EMBL/GenBank/DDBJ databases">
        <authorList>
            <person name="Zhang D.-C."/>
        </authorList>
    </citation>
    <scope>NUCLEOTIDE SEQUENCE</scope>
    <source>
        <strain evidence="2">RU-4-M-4</strain>
    </source>
</reference>
<dbReference type="RefSeq" id="WP_144117507.1">
    <property type="nucleotide sequence ID" value="NZ_JACHGE010000007.1"/>
</dbReference>
<evidence type="ECO:0000313" key="5">
    <source>
        <dbReference type="Proteomes" id="UP000322315"/>
    </source>
</evidence>
<dbReference type="Gene3D" id="3.30.750.24">
    <property type="entry name" value="STAS domain"/>
    <property type="match status" value="1"/>
</dbReference>
<protein>
    <recommendedName>
        <fullName evidence="1">STAS domain-containing protein</fullName>
    </recommendedName>
</protein>
<dbReference type="InterPro" id="IPR036513">
    <property type="entry name" value="STAS_dom_sf"/>
</dbReference>
<sequence length="92" mass="10344">MSLNIKESNGVFLLEGIINTTTLKKFKDRLEFLITNTKSVTINIEKVSAIDNHGLNFIQELFQIANAKNKSFSIIGYGCKTIYKTFEIPVTA</sequence>
<organism evidence="2 5">
    <name type="scientific">Algibacter amylolyticus</name>
    <dbReference type="NCBI Taxonomy" id="1608400"/>
    <lineage>
        <taxon>Bacteria</taxon>
        <taxon>Pseudomonadati</taxon>
        <taxon>Bacteroidota</taxon>
        <taxon>Flavobacteriia</taxon>
        <taxon>Flavobacteriales</taxon>
        <taxon>Flavobacteriaceae</taxon>
        <taxon>Algibacter</taxon>
    </lineage>
</organism>
<dbReference type="PROSITE" id="PS50801">
    <property type="entry name" value="STAS"/>
    <property type="match status" value="1"/>
</dbReference>
<keyword evidence="4" id="KW-1185">Reference proteome</keyword>
<feature type="domain" description="STAS" evidence="1">
    <location>
        <begin position="1"/>
        <end position="76"/>
    </location>
</feature>
<dbReference type="AlphaFoldDB" id="A0A5M7B4X3"/>
<gene>
    <name evidence="2" type="ORF">F2B50_14375</name>
    <name evidence="3" type="ORF">FPF71_14375</name>
</gene>
<dbReference type="Proteomes" id="UP000315145">
    <property type="component" value="Unassembled WGS sequence"/>
</dbReference>
<accession>A0A5M7B4X3</accession>
<reference evidence="2 5" key="1">
    <citation type="journal article" date="2015" name="Int. J. Syst. Evol. Microbiol.">
        <title>Algibacter amylolyticus sp. nov., isolated from intertidal sediment.</title>
        <authorList>
            <person name="Zhang D.C."/>
            <person name="Wu J."/>
            <person name="Neuner K."/>
            <person name="Yao J."/>
            <person name="Margesin R."/>
        </authorList>
    </citation>
    <scope>NUCLEOTIDE SEQUENCE [LARGE SCALE GENOMIC DNA]</scope>
    <source>
        <strain evidence="2 5">RU-4-M-4</strain>
    </source>
</reference>
<name>A0A5M7B4X3_9FLAO</name>
<evidence type="ECO:0000313" key="4">
    <source>
        <dbReference type="Proteomes" id="UP000315145"/>
    </source>
</evidence>
<dbReference type="EMBL" id="VMBF01000009">
    <property type="protein sequence ID" value="TSJ73481.1"/>
    <property type="molecule type" value="Genomic_DNA"/>
</dbReference>
<dbReference type="OrthoDB" id="1163458at2"/>
<comment type="caution">
    <text evidence="2">The sequence shown here is derived from an EMBL/GenBank/DDBJ whole genome shotgun (WGS) entry which is preliminary data.</text>
</comment>
<dbReference type="Pfam" id="PF01740">
    <property type="entry name" value="STAS"/>
    <property type="match status" value="1"/>
</dbReference>
<reference evidence="3 4" key="2">
    <citation type="submission" date="2019-07" db="EMBL/GenBank/DDBJ databases">
        <title>Algibacter marinivivus sp. nov., isolated from the surface of a marine red alga.</title>
        <authorList>
            <person name="Zhong X."/>
            <person name="Xu W."/>
            <person name="Zhang Y."/>
            <person name="Zhang Q."/>
            <person name="Du Z."/>
        </authorList>
    </citation>
    <scope>NUCLEOTIDE SEQUENCE [LARGE SCALE GENOMIC DNA]</scope>
    <source>
        <strain evidence="3 4">RU-4-M-4</strain>
    </source>
</reference>